<dbReference type="Proteomes" id="UP000325849">
    <property type="component" value="Unassembled WGS sequence"/>
</dbReference>
<dbReference type="OrthoDB" id="9832944at2"/>
<reference evidence="1 2" key="1">
    <citation type="submission" date="2019-07" db="EMBL/GenBank/DDBJ databases">
        <title>New species of Amycolatopsis and Streptomyces.</title>
        <authorList>
            <person name="Duangmal K."/>
            <person name="Teo W.F.A."/>
            <person name="Lipun K."/>
        </authorList>
    </citation>
    <scope>NUCLEOTIDE SEQUENCE [LARGE SCALE GENOMIC DNA]</scope>
    <source>
        <strain evidence="1 2">NBRC 109810</strain>
    </source>
</reference>
<protein>
    <submittedName>
        <fullName evidence="1">Uncharacterized protein</fullName>
    </submittedName>
</protein>
<name>A0A5N8V8F5_9ACTN</name>
<proteinExistence type="predicted"/>
<dbReference type="EMBL" id="VJZD01000020">
    <property type="protein sequence ID" value="MPY31176.1"/>
    <property type="molecule type" value="Genomic_DNA"/>
</dbReference>
<dbReference type="RefSeq" id="WP_152885980.1">
    <property type="nucleotide sequence ID" value="NZ_VJZD01000020.1"/>
</dbReference>
<evidence type="ECO:0000313" key="1">
    <source>
        <dbReference type="EMBL" id="MPY31176.1"/>
    </source>
</evidence>
<evidence type="ECO:0000313" key="2">
    <source>
        <dbReference type="Proteomes" id="UP000325849"/>
    </source>
</evidence>
<gene>
    <name evidence="1" type="ORF">FNH09_07575</name>
</gene>
<comment type="caution">
    <text evidence="1">The sequence shown here is derived from an EMBL/GenBank/DDBJ whole genome shotgun (WGS) entry which is preliminary data.</text>
</comment>
<accession>A0A5N8V8F5</accession>
<dbReference type="AlphaFoldDB" id="A0A5N8V8F5"/>
<keyword evidence="2" id="KW-1185">Reference proteome</keyword>
<organism evidence="1 2">
    <name type="scientific">Streptomyces adustus</name>
    <dbReference type="NCBI Taxonomy" id="1609272"/>
    <lineage>
        <taxon>Bacteria</taxon>
        <taxon>Bacillati</taxon>
        <taxon>Actinomycetota</taxon>
        <taxon>Actinomycetes</taxon>
        <taxon>Kitasatosporales</taxon>
        <taxon>Streptomycetaceae</taxon>
        <taxon>Streptomyces</taxon>
    </lineage>
</organism>
<sequence>MTEQGAARAFYLRYWQPADQVEIGYRVTSVAEVVAHADRAAQIYRAARADCLVGVSVWRGADIPENALNLAIGPTRWAIVHTEAEFFQTVTRGPRSPERTRQEVRFDDLLEIPSDCFIDRALAIDTVSLWMSEDALLQAAGFSNDLFG</sequence>